<dbReference type="RefSeq" id="WP_072855653.1">
    <property type="nucleotide sequence ID" value="NZ_FQUE01000001.1"/>
</dbReference>
<dbReference type="OrthoDB" id="7864219at2"/>
<reference evidence="2" key="1">
    <citation type="submission" date="2016-11" db="EMBL/GenBank/DDBJ databases">
        <authorList>
            <person name="Varghese N."/>
            <person name="Submissions S."/>
        </authorList>
    </citation>
    <scope>NUCLEOTIDE SEQUENCE [LARGE SCALE GENOMIC DNA]</scope>
    <source>
        <strain evidence="2">DSM 29326</strain>
    </source>
</reference>
<evidence type="ECO:0000313" key="1">
    <source>
        <dbReference type="EMBL" id="SHE50613.1"/>
    </source>
</evidence>
<evidence type="ECO:0000313" key="2">
    <source>
        <dbReference type="Proteomes" id="UP000183987"/>
    </source>
</evidence>
<accession>A0A1M4U1R5</accession>
<dbReference type="AlphaFoldDB" id="A0A1M4U1R5"/>
<name>A0A1M4U1R5_LOKAT</name>
<organism evidence="1 2">
    <name type="scientific">Loktanella atrilutea</name>
    <dbReference type="NCBI Taxonomy" id="366533"/>
    <lineage>
        <taxon>Bacteria</taxon>
        <taxon>Pseudomonadati</taxon>
        <taxon>Pseudomonadota</taxon>
        <taxon>Alphaproteobacteria</taxon>
        <taxon>Rhodobacterales</taxon>
        <taxon>Roseobacteraceae</taxon>
        <taxon>Loktanella</taxon>
    </lineage>
</organism>
<proteinExistence type="predicted"/>
<protein>
    <submittedName>
        <fullName evidence="1">Uncharacterized protein</fullName>
    </submittedName>
</protein>
<dbReference type="EMBL" id="FQUE01000001">
    <property type="protein sequence ID" value="SHE50613.1"/>
    <property type="molecule type" value="Genomic_DNA"/>
</dbReference>
<gene>
    <name evidence="1" type="ORF">SAMN05444339_101566</name>
</gene>
<keyword evidence="2" id="KW-1185">Reference proteome</keyword>
<sequence>MTLIVRTDRDGDATLDVVVDDKTTLTAIAPRSFIDEQIDEGANGNAVSSWFMERSEDVEKAVKAISDGRSAEPPFDRLTFKGRS</sequence>
<dbReference type="STRING" id="366533.SAMN05444339_101566"/>
<dbReference type="Proteomes" id="UP000183987">
    <property type="component" value="Unassembled WGS sequence"/>
</dbReference>